<sequence length="72" mass="7917">MMSASAYLASFGKRRYGLVCVGKGIWPNLALGVEGATIFCSCAAQYLGGHHVEHPWEKTSNYYGSPKRYLLC</sequence>
<dbReference type="EMBL" id="AKHW03005461">
    <property type="protein sequence ID" value="KYO26888.1"/>
    <property type="molecule type" value="Genomic_DNA"/>
</dbReference>
<dbReference type="Proteomes" id="UP000050525">
    <property type="component" value="Unassembled WGS sequence"/>
</dbReference>
<comment type="caution">
    <text evidence="1">The sequence shown here is derived from an EMBL/GenBank/DDBJ whole genome shotgun (WGS) entry which is preliminary data.</text>
</comment>
<reference evidence="1 2" key="1">
    <citation type="journal article" date="2012" name="Genome Biol.">
        <title>Sequencing three crocodilian genomes to illuminate the evolution of archosaurs and amniotes.</title>
        <authorList>
            <person name="St John J.A."/>
            <person name="Braun E.L."/>
            <person name="Isberg S.R."/>
            <person name="Miles L.G."/>
            <person name="Chong A.Y."/>
            <person name="Gongora J."/>
            <person name="Dalzell P."/>
            <person name="Moran C."/>
            <person name="Bed'hom B."/>
            <person name="Abzhanov A."/>
            <person name="Burgess S.C."/>
            <person name="Cooksey A.M."/>
            <person name="Castoe T.A."/>
            <person name="Crawford N.G."/>
            <person name="Densmore L.D."/>
            <person name="Drew J.C."/>
            <person name="Edwards S.V."/>
            <person name="Faircloth B.C."/>
            <person name="Fujita M.K."/>
            <person name="Greenwold M.J."/>
            <person name="Hoffmann F.G."/>
            <person name="Howard J.M."/>
            <person name="Iguchi T."/>
            <person name="Janes D.E."/>
            <person name="Khan S.Y."/>
            <person name="Kohno S."/>
            <person name="de Koning A.J."/>
            <person name="Lance S.L."/>
            <person name="McCarthy F.M."/>
            <person name="McCormack J.E."/>
            <person name="Merchant M.E."/>
            <person name="Peterson D.G."/>
            <person name="Pollock D.D."/>
            <person name="Pourmand N."/>
            <person name="Raney B.J."/>
            <person name="Roessler K.A."/>
            <person name="Sanford J.R."/>
            <person name="Sawyer R.H."/>
            <person name="Schmidt C.J."/>
            <person name="Triplett E.W."/>
            <person name="Tuberville T.D."/>
            <person name="Venegas-Anaya M."/>
            <person name="Howard J.T."/>
            <person name="Jarvis E.D."/>
            <person name="Guillette L.J.Jr."/>
            <person name="Glenn T.C."/>
            <person name="Green R.E."/>
            <person name="Ray D.A."/>
        </authorList>
    </citation>
    <scope>NUCLEOTIDE SEQUENCE [LARGE SCALE GENOMIC DNA]</scope>
    <source>
        <strain evidence="1">KSC_2009_1</strain>
    </source>
</reference>
<dbReference type="AlphaFoldDB" id="A0A151MQS5"/>
<keyword evidence="2" id="KW-1185">Reference proteome</keyword>
<protein>
    <submittedName>
        <fullName evidence="1">Uncharacterized protein</fullName>
    </submittedName>
</protein>
<gene>
    <name evidence="1" type="ORF">Y1Q_0019320</name>
</gene>
<evidence type="ECO:0000313" key="2">
    <source>
        <dbReference type="Proteomes" id="UP000050525"/>
    </source>
</evidence>
<evidence type="ECO:0000313" key="1">
    <source>
        <dbReference type="EMBL" id="KYO26888.1"/>
    </source>
</evidence>
<proteinExistence type="predicted"/>
<name>A0A151MQS5_ALLMI</name>
<organism evidence="1 2">
    <name type="scientific">Alligator mississippiensis</name>
    <name type="common">American alligator</name>
    <dbReference type="NCBI Taxonomy" id="8496"/>
    <lineage>
        <taxon>Eukaryota</taxon>
        <taxon>Metazoa</taxon>
        <taxon>Chordata</taxon>
        <taxon>Craniata</taxon>
        <taxon>Vertebrata</taxon>
        <taxon>Euteleostomi</taxon>
        <taxon>Archelosauria</taxon>
        <taxon>Archosauria</taxon>
        <taxon>Crocodylia</taxon>
        <taxon>Alligatoridae</taxon>
        <taxon>Alligatorinae</taxon>
        <taxon>Alligator</taxon>
    </lineage>
</organism>
<accession>A0A151MQS5</accession>